<organism evidence="2 3">
    <name type="scientific">Granulosicoccus antarcticus IMCC3135</name>
    <dbReference type="NCBI Taxonomy" id="1192854"/>
    <lineage>
        <taxon>Bacteria</taxon>
        <taxon>Pseudomonadati</taxon>
        <taxon>Pseudomonadota</taxon>
        <taxon>Gammaproteobacteria</taxon>
        <taxon>Chromatiales</taxon>
        <taxon>Granulosicoccaceae</taxon>
        <taxon>Granulosicoccus</taxon>
    </lineage>
</organism>
<evidence type="ECO:0000313" key="2">
    <source>
        <dbReference type="EMBL" id="ASJ72803.1"/>
    </source>
</evidence>
<dbReference type="InterPro" id="IPR002514">
    <property type="entry name" value="Transposase_8"/>
</dbReference>
<evidence type="ECO:0000256" key="1">
    <source>
        <dbReference type="ARBA" id="ARBA00009964"/>
    </source>
</evidence>
<sequence>MKKKQHSDEQILKILREANETTAAATPRSHSITEQIVYRWQRLYDGMQVNDVKEFKALRDEYQPLKKLLAERDLEVDVMKEINTKKW</sequence>
<proteinExistence type="inferred from homology"/>
<dbReference type="PANTHER" id="PTHR33609">
    <property type="entry name" value="LOW CALCIUM RESPONSE LOCUS PROTEIN S"/>
    <property type="match status" value="1"/>
</dbReference>
<protein>
    <recommendedName>
        <fullName evidence="4">Transposase IS3/IS911 family protein</fullName>
    </recommendedName>
</protein>
<dbReference type="InterPro" id="IPR052546">
    <property type="entry name" value="Transposase_8_domain"/>
</dbReference>
<accession>A0A2Z2NNJ9</accession>
<dbReference type="GO" id="GO:0004803">
    <property type="term" value="F:transposase activity"/>
    <property type="evidence" value="ECO:0007669"/>
    <property type="project" value="InterPro"/>
</dbReference>
<dbReference type="PANTHER" id="PTHR33609:SF1">
    <property type="entry name" value="TRANSPOSASE"/>
    <property type="match status" value="1"/>
</dbReference>
<dbReference type="RefSeq" id="WP_088918085.1">
    <property type="nucleotide sequence ID" value="NZ_CP018632.1"/>
</dbReference>
<keyword evidence="3" id="KW-1185">Reference proteome</keyword>
<evidence type="ECO:0000313" key="3">
    <source>
        <dbReference type="Proteomes" id="UP000250079"/>
    </source>
</evidence>
<comment type="similarity">
    <text evidence="1">Belongs to the transposase 8 family.</text>
</comment>
<name>A0A2Z2NNJ9_9GAMM</name>
<dbReference type="OrthoDB" id="9774685at2"/>
<dbReference type="Pfam" id="PF01527">
    <property type="entry name" value="HTH_Tnp_1"/>
    <property type="match status" value="1"/>
</dbReference>
<gene>
    <name evidence="2" type="ORF">IMCC3135_13590</name>
</gene>
<dbReference type="EMBL" id="CP018632">
    <property type="protein sequence ID" value="ASJ72803.1"/>
    <property type="molecule type" value="Genomic_DNA"/>
</dbReference>
<reference evidence="2 3" key="1">
    <citation type="submission" date="2016-12" db="EMBL/GenBank/DDBJ databases">
        <authorList>
            <person name="Song W.-J."/>
            <person name="Kurnit D.M."/>
        </authorList>
    </citation>
    <scope>NUCLEOTIDE SEQUENCE [LARGE SCALE GENOMIC DNA]</scope>
    <source>
        <strain evidence="2 3">IMCC3135</strain>
    </source>
</reference>
<dbReference type="KEGG" id="gai:IMCC3135_13590"/>
<dbReference type="Proteomes" id="UP000250079">
    <property type="component" value="Chromosome"/>
</dbReference>
<dbReference type="GO" id="GO:0003677">
    <property type="term" value="F:DNA binding"/>
    <property type="evidence" value="ECO:0007669"/>
    <property type="project" value="InterPro"/>
</dbReference>
<dbReference type="InterPro" id="IPR009057">
    <property type="entry name" value="Homeodomain-like_sf"/>
</dbReference>
<dbReference type="AlphaFoldDB" id="A0A2Z2NNJ9"/>
<evidence type="ECO:0008006" key="4">
    <source>
        <dbReference type="Google" id="ProtNLM"/>
    </source>
</evidence>
<dbReference type="SUPFAM" id="SSF46689">
    <property type="entry name" value="Homeodomain-like"/>
    <property type="match status" value="1"/>
</dbReference>
<dbReference type="GO" id="GO:0006313">
    <property type="term" value="P:DNA transposition"/>
    <property type="evidence" value="ECO:0007669"/>
    <property type="project" value="InterPro"/>
</dbReference>